<evidence type="ECO:0000256" key="4">
    <source>
        <dbReference type="ARBA" id="ARBA00022475"/>
    </source>
</evidence>
<reference evidence="12 13" key="1">
    <citation type="submission" date="2021-08" db="EMBL/GenBank/DDBJ databases">
        <authorList>
            <person name="Zhang D."/>
            <person name="Zhang A."/>
            <person name="Wang L."/>
        </authorList>
    </citation>
    <scope>NUCLEOTIDE SEQUENCE [LARGE SCALE GENOMIC DNA]</scope>
    <source>
        <strain evidence="12 13">WL0086</strain>
    </source>
</reference>
<dbReference type="EMBL" id="CP139781">
    <property type="protein sequence ID" value="WRQ86102.1"/>
    <property type="molecule type" value="Genomic_DNA"/>
</dbReference>
<evidence type="ECO:0000256" key="9">
    <source>
        <dbReference type="ARBA" id="ARBA00023136"/>
    </source>
</evidence>
<keyword evidence="13" id="KW-1185">Reference proteome</keyword>
<dbReference type="PANTHER" id="PTHR33446:SF2">
    <property type="entry name" value="PROTEIN TONB"/>
    <property type="match status" value="1"/>
</dbReference>
<dbReference type="InterPro" id="IPR051045">
    <property type="entry name" value="TonB-dependent_transducer"/>
</dbReference>
<feature type="domain" description="TonB C-terminal" evidence="11">
    <location>
        <begin position="420"/>
        <end position="513"/>
    </location>
</feature>
<feature type="domain" description="TonB C-terminal" evidence="11">
    <location>
        <begin position="539"/>
        <end position="628"/>
    </location>
</feature>
<dbReference type="NCBIfam" id="TIGR01352">
    <property type="entry name" value="tonB_Cterm"/>
    <property type="match status" value="5"/>
</dbReference>
<dbReference type="PANTHER" id="PTHR33446">
    <property type="entry name" value="PROTEIN TONB-RELATED"/>
    <property type="match status" value="1"/>
</dbReference>
<dbReference type="SUPFAM" id="SSF74653">
    <property type="entry name" value="TolA/TonB C-terminal domain"/>
    <property type="match status" value="5"/>
</dbReference>
<keyword evidence="3" id="KW-0813">Transport</keyword>
<evidence type="ECO:0000256" key="2">
    <source>
        <dbReference type="ARBA" id="ARBA00006555"/>
    </source>
</evidence>
<proteinExistence type="inferred from homology"/>
<dbReference type="Gene3D" id="3.30.1150.10">
    <property type="match status" value="5"/>
</dbReference>
<evidence type="ECO:0000256" key="5">
    <source>
        <dbReference type="ARBA" id="ARBA00022519"/>
    </source>
</evidence>
<keyword evidence="8" id="KW-1133">Transmembrane helix</keyword>
<dbReference type="RefSeq" id="WP_324725994.1">
    <property type="nucleotide sequence ID" value="NZ_CP139781.1"/>
</dbReference>
<feature type="domain" description="TonB C-terminal" evidence="11">
    <location>
        <begin position="305"/>
        <end position="400"/>
    </location>
</feature>
<evidence type="ECO:0000256" key="10">
    <source>
        <dbReference type="SAM" id="MobiDB-lite"/>
    </source>
</evidence>
<reference evidence="12 13" key="2">
    <citation type="submission" date="2023-12" db="EMBL/GenBank/DDBJ databases">
        <title>Description of an unclassified Opitutus bacterium of Verrucomicrobiota.</title>
        <authorList>
            <person name="Zhang D.-F."/>
        </authorList>
    </citation>
    <scope>NUCLEOTIDE SEQUENCE [LARGE SCALE GENOMIC DNA]</scope>
    <source>
        <strain evidence="12 13">WL0086</strain>
    </source>
</reference>
<keyword evidence="4" id="KW-1003">Cell membrane</keyword>
<gene>
    <name evidence="12" type="ORF">K1X11_014905</name>
</gene>
<dbReference type="InterPro" id="IPR006260">
    <property type="entry name" value="TonB/TolA_C"/>
</dbReference>
<keyword evidence="9" id="KW-0472">Membrane</keyword>
<dbReference type="Pfam" id="PF03544">
    <property type="entry name" value="TonB_C"/>
    <property type="match status" value="5"/>
</dbReference>
<evidence type="ECO:0000313" key="13">
    <source>
        <dbReference type="Proteomes" id="UP000738431"/>
    </source>
</evidence>
<evidence type="ECO:0000313" key="12">
    <source>
        <dbReference type="EMBL" id="WRQ86102.1"/>
    </source>
</evidence>
<organism evidence="12 13">
    <name type="scientific">Actomonas aquatica</name>
    <dbReference type="NCBI Taxonomy" id="2866162"/>
    <lineage>
        <taxon>Bacteria</taxon>
        <taxon>Pseudomonadati</taxon>
        <taxon>Verrucomicrobiota</taxon>
        <taxon>Opitutia</taxon>
        <taxon>Opitutales</taxon>
        <taxon>Opitutaceae</taxon>
        <taxon>Actomonas</taxon>
    </lineage>
</organism>
<dbReference type="PROSITE" id="PS52015">
    <property type="entry name" value="TONB_CTD"/>
    <property type="match status" value="5"/>
</dbReference>
<dbReference type="Proteomes" id="UP000738431">
    <property type="component" value="Chromosome"/>
</dbReference>
<evidence type="ECO:0000256" key="3">
    <source>
        <dbReference type="ARBA" id="ARBA00022448"/>
    </source>
</evidence>
<evidence type="ECO:0000259" key="11">
    <source>
        <dbReference type="PROSITE" id="PS52015"/>
    </source>
</evidence>
<sequence>MEKRLRWMTGLSVGVGLWCALGAQEEAGAVDGKWEVTKEEAAWKPDGLFDLGNLEQPPVPTFQARPVYPMELRVAGITGNAIVGFIVDSHGKVRSAYAIRATHPEFGEAGVAAVSQWKFEPGRVGGRVVNTRMQVPLYFNIVPDAPAPAAKAPGMEEEEWKPDGLFDLSDLEQQPVPTSQASPVYPLELREAGIMGNAIVGFIVDKQGKVRSPYAVRATHPEFGEAAVVAVAQWKFEPGQKDGQVVNTRMQVPVIFNLLPDDPGAAARAEARKKLAIALPKVKDSVDAVGASHVPPPELQVKQAPWDVAPQPLKQRKPEYPYAMRRIGDDGTVVLRLLVRKTGVVDQVHVLRSTNPGLDEAAVDAALDWVFSPAIKNGLPIDAELQVPIMFRIDGKKARDRWTISKNLGPWPESVPEVFRWDTAPELVSYAAPVYPRAALMDGRKGKVRVKFAIDEQGRVLTALPAEDGDPDLMQAAIAAVETFRFKPARREWKPCGAILNMEFNFTTNSRSDAPVSRDTIRVLKQLKRGKDRFADLTELDGLPEPLSQRPPKTPPQLLKEGKGGEVLLEVVIDRKGFVRLPKVLEATDPALGAAAIHAVSNWRYAAPLRDGEAVDVVAKLPVVFRVE</sequence>
<evidence type="ECO:0000256" key="1">
    <source>
        <dbReference type="ARBA" id="ARBA00004383"/>
    </source>
</evidence>
<keyword evidence="6" id="KW-0812">Transmembrane</keyword>
<dbReference type="InterPro" id="IPR037682">
    <property type="entry name" value="TonB_C"/>
</dbReference>
<feature type="domain" description="TonB C-terminal" evidence="11">
    <location>
        <begin position="170"/>
        <end position="265"/>
    </location>
</feature>
<evidence type="ECO:0000256" key="6">
    <source>
        <dbReference type="ARBA" id="ARBA00022692"/>
    </source>
</evidence>
<feature type="region of interest" description="Disordered" evidence="10">
    <location>
        <begin position="541"/>
        <end position="560"/>
    </location>
</feature>
<comment type="subcellular location">
    <subcellularLocation>
        <location evidence="1">Cell inner membrane</location>
        <topology evidence="1">Single-pass membrane protein</topology>
        <orientation evidence="1">Periplasmic side</orientation>
    </subcellularLocation>
</comment>
<keyword evidence="7" id="KW-0653">Protein transport</keyword>
<comment type="similarity">
    <text evidence="2">Belongs to the TonB family.</text>
</comment>
<feature type="domain" description="TonB C-terminal" evidence="11">
    <location>
        <begin position="53"/>
        <end position="148"/>
    </location>
</feature>
<accession>A0ABZ1C3Y5</accession>
<evidence type="ECO:0000256" key="8">
    <source>
        <dbReference type="ARBA" id="ARBA00022989"/>
    </source>
</evidence>
<name>A0ABZ1C3Y5_9BACT</name>
<evidence type="ECO:0000256" key="7">
    <source>
        <dbReference type="ARBA" id="ARBA00022927"/>
    </source>
</evidence>
<keyword evidence="5" id="KW-0997">Cell inner membrane</keyword>
<protein>
    <submittedName>
        <fullName evidence="12">TonB family protein</fullName>
    </submittedName>
</protein>